<keyword evidence="3" id="KW-1185">Reference proteome</keyword>
<organism evidence="2 3">
    <name type="scientific">Fusarium proliferatum (strain ET1)</name>
    <name type="common">Orchid endophyte fungus</name>
    <dbReference type="NCBI Taxonomy" id="1227346"/>
    <lineage>
        <taxon>Eukaryota</taxon>
        <taxon>Fungi</taxon>
        <taxon>Dikarya</taxon>
        <taxon>Ascomycota</taxon>
        <taxon>Pezizomycotina</taxon>
        <taxon>Sordariomycetes</taxon>
        <taxon>Hypocreomycetidae</taxon>
        <taxon>Hypocreales</taxon>
        <taxon>Nectriaceae</taxon>
        <taxon>Fusarium</taxon>
        <taxon>Fusarium fujikuroi species complex</taxon>
    </lineage>
</organism>
<name>A0A1L7W2R8_FUSPR</name>
<feature type="region of interest" description="Disordered" evidence="1">
    <location>
        <begin position="1"/>
        <end position="23"/>
    </location>
</feature>
<dbReference type="Proteomes" id="UP000183971">
    <property type="component" value="Unassembled WGS sequence"/>
</dbReference>
<dbReference type="VEuPathDB" id="FungiDB:FPRO_12096"/>
<evidence type="ECO:0000313" key="3">
    <source>
        <dbReference type="Proteomes" id="UP000183971"/>
    </source>
</evidence>
<gene>
    <name evidence="2" type="ORF">FPRO_12096</name>
</gene>
<dbReference type="RefSeq" id="XP_031087180.1">
    <property type="nucleotide sequence ID" value="XM_031221641.1"/>
</dbReference>
<dbReference type="GeneID" id="42056962"/>
<sequence length="208" mass="23550">MARERTSGEPVNGITSICGTSSRSPQRAQTTDCYCKTKIGVRNQLGSPRLFDVQLWTWKTTQLFFEALNSRGDDEKDQNKLYLERMKNNVTLLIIETLGLSINSSGSIAEQLDDILQGAIELDKKFCQQGARWEWKYSYKSHHEGALVFDGDFMNLDRAERLSSDEKAQAQRLVRFVISPALIKRGGKDGMNDELETTVMKMVVSCKN</sequence>
<evidence type="ECO:0000256" key="1">
    <source>
        <dbReference type="SAM" id="MobiDB-lite"/>
    </source>
</evidence>
<dbReference type="AlphaFoldDB" id="A0A1L7W2R8"/>
<accession>A0A1L7W2R8</accession>
<feature type="compositionally biased region" description="Polar residues" evidence="1">
    <location>
        <begin position="13"/>
        <end position="23"/>
    </location>
</feature>
<comment type="caution">
    <text evidence="2">The sequence shown here is derived from an EMBL/GenBank/DDBJ whole genome shotgun (WGS) entry which is preliminary data.</text>
</comment>
<proteinExistence type="predicted"/>
<protein>
    <submittedName>
        <fullName evidence="2">Uncharacterized protein</fullName>
    </submittedName>
</protein>
<reference evidence="3" key="1">
    <citation type="journal article" date="2016" name="Genome Biol. Evol.">
        <title>Comparative 'omics' of the Fusarium fujikuroi species complex highlights differences in genetic potential and metabolite synthesis.</title>
        <authorList>
            <person name="Niehaus E.-M."/>
            <person name="Muensterkoetter M."/>
            <person name="Proctor R.H."/>
            <person name="Brown D.W."/>
            <person name="Sharon A."/>
            <person name="Idan Y."/>
            <person name="Oren-Young L."/>
            <person name="Sieber C.M."/>
            <person name="Novak O."/>
            <person name="Pencik A."/>
            <person name="Tarkowska D."/>
            <person name="Hromadova K."/>
            <person name="Freeman S."/>
            <person name="Maymon M."/>
            <person name="Elazar M."/>
            <person name="Youssef S.A."/>
            <person name="El-Shabrawy E.S.M."/>
            <person name="Shalaby A.B.A."/>
            <person name="Houterman P."/>
            <person name="Brock N.L."/>
            <person name="Burkhardt I."/>
            <person name="Tsavkelova E.A."/>
            <person name="Dickschat J.S."/>
            <person name="Galuszka P."/>
            <person name="Gueldener U."/>
            <person name="Tudzynski B."/>
        </authorList>
    </citation>
    <scope>NUCLEOTIDE SEQUENCE [LARGE SCALE GENOMIC DNA]</scope>
    <source>
        <strain evidence="3">ET1</strain>
    </source>
</reference>
<dbReference type="EMBL" id="FJOF01000010">
    <property type="protein sequence ID" value="CZR46646.1"/>
    <property type="molecule type" value="Genomic_DNA"/>
</dbReference>
<evidence type="ECO:0000313" key="2">
    <source>
        <dbReference type="EMBL" id="CZR46646.1"/>
    </source>
</evidence>